<evidence type="ECO:0000313" key="3">
    <source>
        <dbReference type="EMBL" id="KAG5444446.1"/>
    </source>
</evidence>
<dbReference type="EMBL" id="NIRI02000056">
    <property type="protein sequence ID" value="KAG5444446.1"/>
    <property type="molecule type" value="Genomic_DNA"/>
</dbReference>
<dbReference type="Pfam" id="PF07716">
    <property type="entry name" value="bZIP_2"/>
    <property type="match status" value="1"/>
</dbReference>
<protein>
    <recommendedName>
        <fullName evidence="2">BZIP domain-containing protein</fullName>
    </recommendedName>
</protein>
<dbReference type="CDD" id="cd14686">
    <property type="entry name" value="bZIP"/>
    <property type="match status" value="1"/>
</dbReference>
<proteinExistence type="predicted"/>
<keyword evidence="4" id="KW-1185">Reference proteome</keyword>
<dbReference type="GO" id="GO:0003700">
    <property type="term" value="F:DNA-binding transcription factor activity"/>
    <property type="evidence" value="ECO:0007669"/>
    <property type="project" value="InterPro"/>
</dbReference>
<accession>A0A8T1M6J5</accession>
<evidence type="ECO:0000259" key="2">
    <source>
        <dbReference type="Pfam" id="PF07716"/>
    </source>
</evidence>
<gene>
    <name evidence="3" type="ORF">CSKR_112508</name>
</gene>
<reference evidence="3 4" key="2">
    <citation type="journal article" date="2021" name="Genomics">
        <title>High-quality reference genome for Clonorchis sinensis.</title>
        <authorList>
            <person name="Young N.D."/>
            <person name="Stroehlein A.J."/>
            <person name="Kinkar L."/>
            <person name="Wang T."/>
            <person name="Sohn W.M."/>
            <person name="Chang B.C.H."/>
            <person name="Kaur P."/>
            <person name="Weisz D."/>
            <person name="Dudchenko O."/>
            <person name="Aiden E.L."/>
            <person name="Korhonen P.K."/>
            <person name="Gasser R.B."/>
        </authorList>
    </citation>
    <scope>NUCLEOTIDE SEQUENCE [LARGE SCALE GENOMIC DNA]</scope>
    <source>
        <strain evidence="3">Cs-k2</strain>
    </source>
</reference>
<name>A0A8T1M6J5_CLOSI</name>
<feature type="region of interest" description="Disordered" evidence="1">
    <location>
        <begin position="1"/>
        <end position="39"/>
    </location>
</feature>
<dbReference type="Proteomes" id="UP000286415">
    <property type="component" value="Unassembled WGS sequence"/>
</dbReference>
<feature type="region of interest" description="Disordered" evidence="1">
    <location>
        <begin position="357"/>
        <end position="378"/>
    </location>
</feature>
<feature type="compositionally biased region" description="Basic and acidic residues" evidence="1">
    <location>
        <begin position="7"/>
        <end position="16"/>
    </location>
</feature>
<evidence type="ECO:0000256" key="1">
    <source>
        <dbReference type="SAM" id="MobiDB-lite"/>
    </source>
</evidence>
<feature type="domain" description="BZIP" evidence="2">
    <location>
        <begin position="297"/>
        <end position="343"/>
    </location>
</feature>
<reference evidence="3 4" key="1">
    <citation type="journal article" date="2018" name="Biotechnol. Adv.">
        <title>Improved genomic resources and new bioinformatic workflow for the carcinogenic parasite Clonorchis sinensis: Biotechnological implications.</title>
        <authorList>
            <person name="Wang D."/>
            <person name="Korhonen P.K."/>
            <person name="Gasser R.B."/>
            <person name="Young N.D."/>
        </authorList>
    </citation>
    <scope>NUCLEOTIDE SEQUENCE [LARGE SCALE GENOMIC DNA]</scope>
    <source>
        <strain evidence="3">Cs-k2</strain>
    </source>
</reference>
<dbReference type="InterPro" id="IPR046347">
    <property type="entry name" value="bZIP_sf"/>
</dbReference>
<dbReference type="SUPFAM" id="SSF57959">
    <property type="entry name" value="Leucine zipper domain"/>
    <property type="match status" value="1"/>
</dbReference>
<organism evidence="3 4">
    <name type="scientific">Clonorchis sinensis</name>
    <name type="common">Chinese liver fluke</name>
    <dbReference type="NCBI Taxonomy" id="79923"/>
    <lineage>
        <taxon>Eukaryota</taxon>
        <taxon>Metazoa</taxon>
        <taxon>Spiralia</taxon>
        <taxon>Lophotrochozoa</taxon>
        <taxon>Platyhelminthes</taxon>
        <taxon>Trematoda</taxon>
        <taxon>Digenea</taxon>
        <taxon>Opisthorchiida</taxon>
        <taxon>Opisthorchiata</taxon>
        <taxon>Opisthorchiidae</taxon>
        <taxon>Clonorchis</taxon>
    </lineage>
</organism>
<dbReference type="OrthoDB" id="6287778at2759"/>
<feature type="region of interest" description="Disordered" evidence="1">
    <location>
        <begin position="282"/>
        <end position="315"/>
    </location>
</feature>
<dbReference type="Gene3D" id="1.20.5.170">
    <property type="match status" value="1"/>
</dbReference>
<evidence type="ECO:0000313" key="4">
    <source>
        <dbReference type="Proteomes" id="UP000286415"/>
    </source>
</evidence>
<dbReference type="AlphaFoldDB" id="A0A8T1M6J5"/>
<comment type="caution">
    <text evidence="3">The sequence shown here is derived from an EMBL/GenBank/DDBJ whole genome shotgun (WGS) entry which is preliminary data.</text>
</comment>
<dbReference type="InterPro" id="IPR004827">
    <property type="entry name" value="bZIP"/>
</dbReference>
<sequence length="378" mass="41416">MTQGLLRSDENTHTDKSCNGSESIALVQGGRPSTSRSHLVAGKSEPLVYDSDLDASHKGIDLLGSEFNLNYLLSEDLCGLTDSGSPGQFIWESGSSICDTTSVTCDQWTTEQPISPYAFCECLESSVHEKGSAGSIVFPSSAQQTREVSASMKKKRKSVHNERVDIDAEELPNSSNSILVEKQPAAQNLCGSDLLGAQQKGNYHFTAASSLDGLLDLIVCSAEVSSSDISDIQEAFLNFFEKGELSKELDEYFTKVLESEGIEANTNKSVCINLQGGKQSRSLVDEGAPSLTDAKKSAERRRRNNEASKRSRAAHKARFQALAHEITELKVEKRELLIWLREIQMAVKEARRILLTPNPPVADRRPDLSPRFSNSTTQ</sequence>